<dbReference type="HOGENOM" id="CLU_1378013_0_0_1"/>
<organism evidence="2 3">
    <name type="scientific">Colletotrichum sublineola</name>
    <name type="common">Sorghum anthracnose fungus</name>
    <dbReference type="NCBI Taxonomy" id="1173701"/>
    <lineage>
        <taxon>Eukaryota</taxon>
        <taxon>Fungi</taxon>
        <taxon>Dikarya</taxon>
        <taxon>Ascomycota</taxon>
        <taxon>Pezizomycotina</taxon>
        <taxon>Sordariomycetes</taxon>
        <taxon>Hypocreomycetidae</taxon>
        <taxon>Glomerellales</taxon>
        <taxon>Glomerellaceae</taxon>
        <taxon>Colletotrichum</taxon>
        <taxon>Colletotrichum graminicola species complex</taxon>
    </lineage>
</organism>
<dbReference type="EMBL" id="JMSE01001051">
    <property type="protein sequence ID" value="KDN65272.1"/>
    <property type="molecule type" value="Genomic_DNA"/>
</dbReference>
<protein>
    <submittedName>
        <fullName evidence="2">Uncharacterized protein</fullName>
    </submittedName>
</protein>
<dbReference type="AlphaFoldDB" id="A0A066X8L6"/>
<dbReference type="Proteomes" id="UP000027238">
    <property type="component" value="Unassembled WGS sequence"/>
</dbReference>
<evidence type="ECO:0000256" key="1">
    <source>
        <dbReference type="SAM" id="MobiDB-lite"/>
    </source>
</evidence>
<feature type="region of interest" description="Disordered" evidence="1">
    <location>
        <begin position="108"/>
        <end position="153"/>
    </location>
</feature>
<feature type="compositionally biased region" description="Low complexity" evidence="1">
    <location>
        <begin position="111"/>
        <end position="138"/>
    </location>
</feature>
<dbReference type="eggNOG" id="ENOG502T4PY">
    <property type="taxonomic scope" value="Eukaryota"/>
</dbReference>
<comment type="caution">
    <text evidence="2">The sequence shown here is derived from an EMBL/GenBank/DDBJ whole genome shotgun (WGS) entry which is preliminary data.</text>
</comment>
<sequence>MVLGDDVTPGPALAGRLLRALGKPLQQRSYYYHHSYRRPGVSASESDAIALELVSWPSSPTATERMTSITTTTDDNTTYELDSCECDFPQTIKRRRCNQSCLGNLQGHTRANSLDSTTTSSSAASLASSLSPTSSSRLGKFGQTESTTTDRNAKLIEARRRKESTELWREYW</sequence>
<reference evidence="3" key="1">
    <citation type="journal article" date="2014" name="Genome Announc.">
        <title>Draft genome sequence of Colletotrichum sublineola, a destructive pathogen of cultivated sorghum.</title>
        <authorList>
            <person name="Baroncelli R."/>
            <person name="Sanz-Martin J.M."/>
            <person name="Rech G.E."/>
            <person name="Sukno S.A."/>
            <person name="Thon M.R."/>
        </authorList>
    </citation>
    <scope>NUCLEOTIDE SEQUENCE [LARGE SCALE GENOMIC DNA]</scope>
    <source>
        <strain evidence="3">TX430BB</strain>
    </source>
</reference>
<keyword evidence="3" id="KW-1185">Reference proteome</keyword>
<dbReference type="OrthoDB" id="4845936at2759"/>
<evidence type="ECO:0000313" key="3">
    <source>
        <dbReference type="Proteomes" id="UP000027238"/>
    </source>
</evidence>
<name>A0A066X8L6_COLSU</name>
<proteinExistence type="predicted"/>
<accession>A0A066X8L6</accession>
<evidence type="ECO:0000313" key="2">
    <source>
        <dbReference type="EMBL" id="KDN65272.1"/>
    </source>
</evidence>
<gene>
    <name evidence="2" type="ORF">CSUB01_02073</name>
</gene>